<dbReference type="STRING" id="633440.SAMN05421869_103339"/>
<evidence type="ECO:0000256" key="1">
    <source>
        <dbReference type="SAM" id="MobiDB-lite"/>
    </source>
</evidence>
<gene>
    <name evidence="3" type="ORF">SAMN05421869_103339</name>
</gene>
<sequence length="372" mass="38903">MSLVTTLSSMKDKVQGDPEAIRNIAAALRVVAGHVDTSSGKLVNYVDEVGKAWDGGSAEAFHTYMAAYPRAGAALKGAVTTCAAALDTAAGALETAHNTISGLHQSAVTEESAYKRQHPDASQDDVDTHLQAQPSLSGAVSTATRAVSDAESALTTAKTALDGQLGRDGFAFFHGIRPPGGADFQPGDQQVDWRKVNGYRPSTTLSSADDPGGPGGPGGFAGGGDVGAPSSYGNTPAPKAQVVDWIKQALTIIKSPEMASILRARGLDVSDLDPNDPTDIQRIWTVIYHESGGNPNAINNWDINAQNGVPSQGLMQTIPPTFNAHALPGYTKIREPVDNIIAGVLYTYSRYGDLAHHPGIRSLDNGGGYKPY</sequence>
<dbReference type="OrthoDB" id="4629613at2"/>
<dbReference type="Gene3D" id="1.10.287.1060">
    <property type="entry name" value="ESAT-6-like"/>
    <property type="match status" value="1"/>
</dbReference>
<dbReference type="Pfam" id="PF01464">
    <property type="entry name" value="SLT"/>
    <property type="match status" value="1"/>
</dbReference>
<dbReference type="EMBL" id="FNDJ01000003">
    <property type="protein sequence ID" value="SDH82351.1"/>
    <property type="molecule type" value="Genomic_DNA"/>
</dbReference>
<dbReference type="CDD" id="cd13402">
    <property type="entry name" value="LT_TF-like"/>
    <property type="match status" value="1"/>
</dbReference>
<evidence type="ECO:0000259" key="2">
    <source>
        <dbReference type="Pfam" id="PF01464"/>
    </source>
</evidence>
<dbReference type="InterPro" id="IPR036689">
    <property type="entry name" value="ESAT-6-like_sf"/>
</dbReference>
<dbReference type="InterPro" id="IPR023346">
    <property type="entry name" value="Lysozyme-like_dom_sf"/>
</dbReference>
<dbReference type="Proteomes" id="UP000199202">
    <property type="component" value="Unassembled WGS sequence"/>
</dbReference>
<dbReference type="SUPFAM" id="SSF53955">
    <property type="entry name" value="Lysozyme-like"/>
    <property type="match status" value="1"/>
</dbReference>
<dbReference type="PANTHER" id="PTHR21525">
    <property type="entry name" value="MOTILE SPERM PROTEIN"/>
    <property type="match status" value="1"/>
</dbReference>
<dbReference type="Gene3D" id="1.10.530.10">
    <property type="match status" value="1"/>
</dbReference>
<dbReference type="SUPFAM" id="SSF140453">
    <property type="entry name" value="EsxAB dimer-like"/>
    <property type="match status" value="1"/>
</dbReference>
<evidence type="ECO:0000313" key="3">
    <source>
        <dbReference type="EMBL" id="SDH82351.1"/>
    </source>
</evidence>
<proteinExistence type="predicted"/>
<accession>A0A1G8FJR5</accession>
<dbReference type="AlphaFoldDB" id="A0A1G8FJR5"/>
<name>A0A1G8FJR5_9ACTN</name>
<feature type="region of interest" description="Disordered" evidence="1">
    <location>
        <begin position="199"/>
        <end position="233"/>
    </location>
</feature>
<organism evidence="3 4">
    <name type="scientific">Nonomuraea jiangxiensis</name>
    <dbReference type="NCBI Taxonomy" id="633440"/>
    <lineage>
        <taxon>Bacteria</taxon>
        <taxon>Bacillati</taxon>
        <taxon>Actinomycetota</taxon>
        <taxon>Actinomycetes</taxon>
        <taxon>Streptosporangiales</taxon>
        <taxon>Streptosporangiaceae</taxon>
        <taxon>Nonomuraea</taxon>
    </lineage>
</organism>
<evidence type="ECO:0000313" key="4">
    <source>
        <dbReference type="Proteomes" id="UP000199202"/>
    </source>
</evidence>
<dbReference type="InterPro" id="IPR008258">
    <property type="entry name" value="Transglycosylase_SLT_dom_1"/>
</dbReference>
<keyword evidence="4" id="KW-1185">Reference proteome</keyword>
<dbReference type="Pfam" id="PF06013">
    <property type="entry name" value="WXG100"/>
    <property type="match status" value="1"/>
</dbReference>
<dbReference type="PANTHER" id="PTHR21525:SF9">
    <property type="entry name" value="CHANNEL_COLICIN DOMAIN-CONTAINING PROTEIN"/>
    <property type="match status" value="1"/>
</dbReference>
<reference evidence="3 4" key="1">
    <citation type="submission" date="2016-10" db="EMBL/GenBank/DDBJ databases">
        <authorList>
            <person name="de Groot N.N."/>
        </authorList>
    </citation>
    <scope>NUCLEOTIDE SEQUENCE [LARGE SCALE GENOMIC DNA]</scope>
    <source>
        <strain evidence="3 4">CGMCC 4.6533</strain>
    </source>
</reference>
<dbReference type="InterPro" id="IPR010310">
    <property type="entry name" value="T7SS_ESAT-6-like"/>
</dbReference>
<feature type="compositionally biased region" description="Gly residues" evidence="1">
    <location>
        <begin position="212"/>
        <end position="226"/>
    </location>
</feature>
<protein>
    <submittedName>
        <fullName evidence="3">Proteins of 100 residues with WXG</fullName>
    </submittedName>
</protein>
<feature type="domain" description="Transglycosylase SLT" evidence="2">
    <location>
        <begin position="282"/>
        <end position="354"/>
    </location>
</feature>